<name>D8LXW8_BLAHO</name>
<evidence type="ECO:0000256" key="6">
    <source>
        <dbReference type="SAM" id="SignalP"/>
    </source>
</evidence>
<dbReference type="Pfam" id="PF03227">
    <property type="entry name" value="GILT"/>
    <property type="match status" value="1"/>
</dbReference>
<keyword evidence="4 6" id="KW-0732">Signal</keyword>
<comment type="subcellular location">
    <subcellularLocation>
        <location evidence="1">Secreted</location>
    </subcellularLocation>
</comment>
<dbReference type="OMA" id="CQLYKGV"/>
<feature type="chain" id="PRO_5003117638" evidence="6">
    <location>
        <begin position="17"/>
        <end position="191"/>
    </location>
</feature>
<feature type="signal peptide" evidence="6">
    <location>
        <begin position="1"/>
        <end position="16"/>
    </location>
</feature>
<dbReference type="InterPro" id="IPR004911">
    <property type="entry name" value="Interferon-induced_GILT"/>
</dbReference>
<dbReference type="InParanoid" id="D8LXW8"/>
<keyword evidence="5" id="KW-0325">Glycoprotein</keyword>
<dbReference type="PANTHER" id="PTHR13234">
    <property type="entry name" value="GAMMA-INTERFERON INDUCIBLE LYSOSOMAL THIOL REDUCTASE GILT"/>
    <property type="match status" value="1"/>
</dbReference>
<sequence length="191" mass="20889">MKFAAVFALLAICVLAAPKVEVKALVESLCPDCIRFTKGALLELTQTKDIMEIINLEIVPYGKAHIVTRDPPTFTCQHGEKECYGNKVELCSLFHNPDHGLAMMNCMQKTYSFDDETVKKCAAQEGVDAEAIIACANGEEGSKLMLRAGDITPTLSYVPSVLVNDKLFTDPENVIKHICDAYTGEKPASCK</sequence>
<evidence type="ECO:0000313" key="8">
    <source>
        <dbReference type="Proteomes" id="UP000008312"/>
    </source>
</evidence>
<organism evidence="7">
    <name type="scientific">Blastocystis hominis</name>
    <dbReference type="NCBI Taxonomy" id="12968"/>
    <lineage>
        <taxon>Eukaryota</taxon>
        <taxon>Sar</taxon>
        <taxon>Stramenopiles</taxon>
        <taxon>Bigyra</taxon>
        <taxon>Opalozoa</taxon>
        <taxon>Opalinata</taxon>
        <taxon>Blastocystidae</taxon>
        <taxon>Blastocystis</taxon>
    </lineage>
</organism>
<dbReference type="AlphaFoldDB" id="D8LXW8"/>
<keyword evidence="8" id="KW-1185">Reference proteome</keyword>
<proteinExistence type="inferred from homology"/>
<protein>
    <submittedName>
        <fullName evidence="7">Uncharacterized protein</fullName>
    </submittedName>
</protein>
<evidence type="ECO:0000256" key="4">
    <source>
        <dbReference type="ARBA" id="ARBA00022729"/>
    </source>
</evidence>
<evidence type="ECO:0000313" key="7">
    <source>
        <dbReference type="EMBL" id="CBK20423.2"/>
    </source>
</evidence>
<dbReference type="RefSeq" id="XP_012894471.1">
    <property type="nucleotide sequence ID" value="XM_013039017.1"/>
</dbReference>
<dbReference type="OrthoDB" id="191451at2759"/>
<comment type="similarity">
    <text evidence="2">Belongs to the GILT family.</text>
</comment>
<dbReference type="EMBL" id="FN668639">
    <property type="protein sequence ID" value="CBK20423.2"/>
    <property type="molecule type" value="Genomic_DNA"/>
</dbReference>
<dbReference type="Proteomes" id="UP000008312">
    <property type="component" value="Unassembled WGS sequence"/>
</dbReference>
<dbReference type="GeneID" id="24918057"/>
<evidence type="ECO:0000256" key="1">
    <source>
        <dbReference type="ARBA" id="ARBA00004613"/>
    </source>
</evidence>
<reference evidence="7" key="1">
    <citation type="submission" date="2010-02" db="EMBL/GenBank/DDBJ databases">
        <title>Sequencing and annotation of the Blastocystis hominis genome.</title>
        <authorList>
            <person name="Wincker P."/>
        </authorList>
    </citation>
    <scope>NUCLEOTIDE SEQUENCE</scope>
    <source>
        <strain evidence="7">Singapore isolate B</strain>
    </source>
</reference>
<keyword evidence="3" id="KW-0964">Secreted</keyword>
<dbReference type="Gene3D" id="3.40.30.10">
    <property type="entry name" value="Glutaredoxin"/>
    <property type="match status" value="1"/>
</dbReference>
<evidence type="ECO:0000256" key="3">
    <source>
        <dbReference type="ARBA" id="ARBA00022525"/>
    </source>
</evidence>
<dbReference type="GO" id="GO:0005576">
    <property type="term" value="C:extracellular region"/>
    <property type="evidence" value="ECO:0007669"/>
    <property type="project" value="UniProtKB-SubCell"/>
</dbReference>
<dbReference type="GO" id="GO:0016671">
    <property type="term" value="F:oxidoreductase activity, acting on a sulfur group of donors, disulfide as acceptor"/>
    <property type="evidence" value="ECO:0007669"/>
    <property type="project" value="InterPro"/>
</dbReference>
<gene>
    <name evidence="7" type="ORF">GSBLH_T00000765001</name>
</gene>
<evidence type="ECO:0000256" key="2">
    <source>
        <dbReference type="ARBA" id="ARBA00005679"/>
    </source>
</evidence>
<evidence type="ECO:0000256" key="5">
    <source>
        <dbReference type="ARBA" id="ARBA00023180"/>
    </source>
</evidence>
<accession>D8LXW8</accession>
<dbReference type="PANTHER" id="PTHR13234:SF8">
    <property type="entry name" value="GAMMA-INTERFERON-INDUCIBLE LYSOSOMAL THIOL REDUCTASE"/>
    <property type="match status" value="1"/>
</dbReference>